<organism evidence="8 9">
    <name type="scientific">Adhaeribacter terrigena</name>
    <dbReference type="NCBI Taxonomy" id="2793070"/>
    <lineage>
        <taxon>Bacteria</taxon>
        <taxon>Pseudomonadati</taxon>
        <taxon>Bacteroidota</taxon>
        <taxon>Cytophagia</taxon>
        <taxon>Cytophagales</taxon>
        <taxon>Hymenobacteraceae</taxon>
        <taxon>Adhaeribacter</taxon>
    </lineage>
</organism>
<dbReference type="InterPro" id="IPR003714">
    <property type="entry name" value="PhoH"/>
</dbReference>
<name>A0ABS1BYC6_9BACT</name>
<evidence type="ECO:0000313" key="9">
    <source>
        <dbReference type="Proteomes" id="UP000644147"/>
    </source>
</evidence>
<dbReference type="EMBL" id="JAEHFX010000002">
    <property type="protein sequence ID" value="MBK0402178.1"/>
    <property type="molecule type" value="Genomic_DNA"/>
</dbReference>
<gene>
    <name evidence="8" type="ORF">I5M27_04235</name>
</gene>
<accession>A0ABS1BYC6</accession>
<evidence type="ECO:0000256" key="4">
    <source>
        <dbReference type="ARBA" id="ARBA00022741"/>
    </source>
</evidence>
<dbReference type="Proteomes" id="UP000644147">
    <property type="component" value="Unassembled WGS sequence"/>
</dbReference>
<protein>
    <recommendedName>
        <fullName evidence="6">PhoH-like protein</fullName>
    </recommendedName>
</protein>
<evidence type="ECO:0000256" key="5">
    <source>
        <dbReference type="ARBA" id="ARBA00022840"/>
    </source>
</evidence>
<comment type="subcellular location">
    <subcellularLocation>
        <location evidence="1">Cytoplasm</location>
    </subcellularLocation>
</comment>
<keyword evidence="4" id="KW-0547">Nucleotide-binding</keyword>
<dbReference type="Pfam" id="PF02562">
    <property type="entry name" value="PhoH"/>
    <property type="match status" value="1"/>
</dbReference>
<dbReference type="SUPFAM" id="SSF52540">
    <property type="entry name" value="P-loop containing nucleoside triphosphate hydrolases"/>
    <property type="match status" value="1"/>
</dbReference>
<proteinExistence type="inferred from homology"/>
<evidence type="ECO:0000259" key="7">
    <source>
        <dbReference type="Pfam" id="PF02562"/>
    </source>
</evidence>
<dbReference type="PANTHER" id="PTHR30473:SF1">
    <property type="entry name" value="PHOH-LIKE PROTEIN"/>
    <property type="match status" value="1"/>
</dbReference>
<comment type="caution">
    <text evidence="8">The sequence shown here is derived from an EMBL/GenBank/DDBJ whole genome shotgun (WGS) entry which is preliminary data.</text>
</comment>
<reference evidence="8 9" key="1">
    <citation type="submission" date="2020-12" db="EMBL/GenBank/DDBJ databases">
        <title>Bacterial novel species Adhaeribacter sp. BT258 isolated from soil.</title>
        <authorList>
            <person name="Jung H.-Y."/>
        </authorList>
    </citation>
    <scope>NUCLEOTIDE SEQUENCE [LARGE SCALE GENOMIC DNA]</scope>
    <source>
        <strain evidence="8 9">BT258</strain>
    </source>
</reference>
<evidence type="ECO:0000256" key="6">
    <source>
        <dbReference type="ARBA" id="ARBA00039970"/>
    </source>
</evidence>
<dbReference type="Gene3D" id="3.40.50.300">
    <property type="entry name" value="P-loop containing nucleotide triphosphate hydrolases"/>
    <property type="match status" value="1"/>
</dbReference>
<evidence type="ECO:0000256" key="1">
    <source>
        <dbReference type="ARBA" id="ARBA00004496"/>
    </source>
</evidence>
<feature type="domain" description="PhoH-like protein" evidence="7">
    <location>
        <begin position="108"/>
        <end position="311"/>
    </location>
</feature>
<comment type="similarity">
    <text evidence="2">Belongs to the PhoH family.</text>
</comment>
<dbReference type="RefSeq" id="WP_200504892.1">
    <property type="nucleotide sequence ID" value="NZ_JAEHFX010000002.1"/>
</dbReference>
<evidence type="ECO:0000256" key="3">
    <source>
        <dbReference type="ARBA" id="ARBA00022490"/>
    </source>
</evidence>
<keyword evidence="9" id="KW-1185">Reference proteome</keyword>
<evidence type="ECO:0000256" key="2">
    <source>
        <dbReference type="ARBA" id="ARBA00010393"/>
    </source>
</evidence>
<evidence type="ECO:0000313" key="8">
    <source>
        <dbReference type="EMBL" id="MBK0402178.1"/>
    </source>
</evidence>
<dbReference type="PANTHER" id="PTHR30473">
    <property type="entry name" value="PROTEIN PHOH"/>
    <property type="match status" value="1"/>
</dbReference>
<keyword evidence="3" id="KW-0963">Cytoplasm</keyword>
<dbReference type="InterPro" id="IPR027417">
    <property type="entry name" value="P-loop_NTPase"/>
</dbReference>
<keyword evidence="5" id="KW-0067">ATP-binding</keyword>
<sequence>MVEKVITLENISLIDFLGVENQNIKQLAAAFPSSKIISRGNEIKIQGKTPEITQINEILSSLIEHYHKYGKITHTSVNRYLAPDLDGDEELIPTSPDVILYGSRGNVIKPKTPNQKKLAEAIEKNDLVFVLGPAGTGKTYVAVAMAVRALKNKEVKKIIISRPVVEAGESLGFLPGDMKEKVDPYLRPIYDALEDMIPLEKLKFYQENKIIEIAPLAYMRGRTLSSAFVLLDEAQNTTPMQMKMFLTRMGQGAKVVVNGDRSQVDLPKKQKSGLSETLNILRDVPGIGFVEMKSEDVVRHKLVKDIVAAYEKFEAHAVPDFGPDRPIRPANPDYNA</sequence>
<dbReference type="InterPro" id="IPR051451">
    <property type="entry name" value="PhoH2-like"/>
</dbReference>